<gene>
    <name evidence="3" type="ORF">BECKSD772E_GA0070983_103727</name>
    <name evidence="2" type="ORF">BECKSD772F_GA0070984_105717</name>
</gene>
<dbReference type="InterPro" id="IPR051910">
    <property type="entry name" value="ComF/GntX_DNA_util-trans"/>
</dbReference>
<evidence type="ECO:0000256" key="1">
    <source>
        <dbReference type="ARBA" id="ARBA00008007"/>
    </source>
</evidence>
<dbReference type="InterPro" id="IPR000836">
    <property type="entry name" value="PRTase_dom"/>
</dbReference>
<dbReference type="InterPro" id="IPR029057">
    <property type="entry name" value="PRTase-like"/>
</dbReference>
<evidence type="ECO:0000313" key="3">
    <source>
        <dbReference type="EMBL" id="VFK44417.1"/>
    </source>
</evidence>
<name>A0A450YSA1_9GAMM</name>
<organism evidence="3">
    <name type="scientific">Candidatus Kentrum sp. SD</name>
    <dbReference type="NCBI Taxonomy" id="2126332"/>
    <lineage>
        <taxon>Bacteria</taxon>
        <taxon>Pseudomonadati</taxon>
        <taxon>Pseudomonadota</taxon>
        <taxon>Gammaproteobacteria</taxon>
        <taxon>Candidatus Kentrum</taxon>
    </lineage>
</organism>
<accession>A0A450YSA1</accession>
<dbReference type="Gene3D" id="3.40.50.2020">
    <property type="match status" value="1"/>
</dbReference>
<dbReference type="EMBL" id="CAADFU010000037">
    <property type="protein sequence ID" value="VFK44417.1"/>
    <property type="molecule type" value="Genomic_DNA"/>
</dbReference>
<evidence type="ECO:0000313" key="2">
    <source>
        <dbReference type="EMBL" id="VFK40283.1"/>
    </source>
</evidence>
<dbReference type="CDD" id="cd06223">
    <property type="entry name" value="PRTases_typeI"/>
    <property type="match status" value="1"/>
</dbReference>
<proteinExistence type="inferred from homology"/>
<dbReference type="PANTHER" id="PTHR47505">
    <property type="entry name" value="DNA UTILIZATION PROTEIN YHGH"/>
    <property type="match status" value="1"/>
</dbReference>
<protein>
    <recommendedName>
        <fullName evidence="4">ComF family protein</fullName>
    </recommendedName>
</protein>
<comment type="similarity">
    <text evidence="1">Belongs to the ComF/GntX family.</text>
</comment>
<reference evidence="3" key="1">
    <citation type="submission" date="2019-02" db="EMBL/GenBank/DDBJ databases">
        <authorList>
            <person name="Gruber-Vodicka R. H."/>
            <person name="Seah K. B. B."/>
        </authorList>
    </citation>
    <scope>NUCLEOTIDE SEQUENCE</scope>
    <source>
        <strain evidence="3">BECK_S1320</strain>
        <strain evidence="2">BECK_S1321</strain>
    </source>
</reference>
<dbReference type="SUPFAM" id="SSF53271">
    <property type="entry name" value="PRTase-like"/>
    <property type="match status" value="1"/>
</dbReference>
<sequence length="192" mass="21679">MSIEIKGRWKKGFAHDVHTLGSVYMGADEYGHDRWDTTRSEMGELVYQLKYRDDKSAISKIVDLLGRYKGLETMDAIIPMPSTNKHRATQPVYAIAQELGARLGVPVMEDALEKSAGGAQLKNVEDADERETLLKERMALTGHHDLSEMNVLLLDDLYRSGSTLIVATDILYDQAKCKNVYILTMTKTRSRR</sequence>
<dbReference type="EMBL" id="CAADFR010000057">
    <property type="protein sequence ID" value="VFK40283.1"/>
    <property type="molecule type" value="Genomic_DNA"/>
</dbReference>
<evidence type="ECO:0008006" key="4">
    <source>
        <dbReference type="Google" id="ProtNLM"/>
    </source>
</evidence>
<dbReference type="PANTHER" id="PTHR47505:SF1">
    <property type="entry name" value="DNA UTILIZATION PROTEIN YHGH"/>
    <property type="match status" value="1"/>
</dbReference>
<dbReference type="AlphaFoldDB" id="A0A450YSA1"/>